<reference evidence="5" key="1">
    <citation type="submission" date="2022-07" db="EMBL/GenBank/DDBJ databases">
        <title>Fungi with potential for degradation of polypropylene.</title>
        <authorList>
            <person name="Gostincar C."/>
        </authorList>
    </citation>
    <scope>NUCLEOTIDE SEQUENCE</scope>
    <source>
        <strain evidence="5">EXF-13287</strain>
    </source>
</reference>
<dbReference type="InterPro" id="IPR050327">
    <property type="entry name" value="Proton-linked_MCT"/>
</dbReference>
<comment type="similarity">
    <text evidence="2">Belongs to the major facilitator superfamily. Monocarboxylate porter (TC 2.A.1.13) family.</text>
</comment>
<dbReference type="GO" id="GO:0016020">
    <property type="term" value="C:membrane"/>
    <property type="evidence" value="ECO:0007669"/>
    <property type="project" value="UniProtKB-SubCell"/>
</dbReference>
<gene>
    <name evidence="5" type="ORF">NKR19_g5634</name>
</gene>
<keyword evidence="4" id="KW-0812">Transmembrane</keyword>
<feature type="compositionally biased region" description="Low complexity" evidence="3">
    <location>
        <begin position="14"/>
        <end position="30"/>
    </location>
</feature>
<feature type="transmembrane region" description="Helical" evidence="4">
    <location>
        <begin position="128"/>
        <end position="150"/>
    </location>
</feature>
<feature type="transmembrane region" description="Helical" evidence="4">
    <location>
        <begin position="295"/>
        <end position="317"/>
    </location>
</feature>
<dbReference type="SUPFAM" id="SSF103473">
    <property type="entry name" value="MFS general substrate transporter"/>
    <property type="match status" value="1"/>
</dbReference>
<dbReference type="Proteomes" id="UP001174691">
    <property type="component" value="Unassembled WGS sequence"/>
</dbReference>
<keyword evidence="6" id="KW-1185">Reference proteome</keyword>
<comment type="subcellular location">
    <subcellularLocation>
        <location evidence="1">Membrane</location>
        <topology evidence="1">Multi-pass membrane protein</topology>
    </subcellularLocation>
</comment>
<dbReference type="InterPro" id="IPR036259">
    <property type="entry name" value="MFS_trans_sf"/>
</dbReference>
<feature type="transmembrane region" description="Helical" evidence="4">
    <location>
        <begin position="185"/>
        <end position="204"/>
    </location>
</feature>
<feature type="transmembrane region" description="Helical" evidence="4">
    <location>
        <begin position="216"/>
        <end position="234"/>
    </location>
</feature>
<dbReference type="AlphaFoldDB" id="A0AA38RS88"/>
<evidence type="ECO:0000256" key="3">
    <source>
        <dbReference type="SAM" id="MobiDB-lite"/>
    </source>
</evidence>
<feature type="transmembrane region" description="Helical" evidence="4">
    <location>
        <begin position="350"/>
        <end position="371"/>
    </location>
</feature>
<feature type="transmembrane region" description="Helical" evidence="4">
    <location>
        <begin position="430"/>
        <end position="456"/>
    </location>
</feature>
<keyword evidence="4" id="KW-1133">Transmembrane helix</keyword>
<feature type="transmembrane region" description="Helical" evidence="4">
    <location>
        <begin position="156"/>
        <end position="173"/>
    </location>
</feature>
<name>A0AA38RS88_9PEZI</name>
<protein>
    <submittedName>
        <fullName evidence="5">MFS general substrate transporter</fullName>
    </submittedName>
</protein>
<dbReference type="InterPro" id="IPR011701">
    <property type="entry name" value="MFS"/>
</dbReference>
<dbReference type="PANTHER" id="PTHR11360">
    <property type="entry name" value="MONOCARBOXYLATE TRANSPORTER"/>
    <property type="match status" value="1"/>
</dbReference>
<dbReference type="GO" id="GO:0022857">
    <property type="term" value="F:transmembrane transporter activity"/>
    <property type="evidence" value="ECO:0007669"/>
    <property type="project" value="InterPro"/>
</dbReference>
<evidence type="ECO:0000313" key="6">
    <source>
        <dbReference type="Proteomes" id="UP001174691"/>
    </source>
</evidence>
<dbReference type="Gene3D" id="1.20.1250.20">
    <property type="entry name" value="MFS general substrate transporter like domains"/>
    <property type="match status" value="2"/>
</dbReference>
<dbReference type="PANTHER" id="PTHR11360:SF287">
    <property type="entry name" value="MFS MONOCARBOXYLATE TRANSPORTER"/>
    <property type="match status" value="1"/>
</dbReference>
<evidence type="ECO:0000256" key="2">
    <source>
        <dbReference type="ARBA" id="ARBA00006727"/>
    </source>
</evidence>
<comment type="caution">
    <text evidence="5">The sequence shown here is derived from an EMBL/GenBank/DDBJ whole genome shotgun (WGS) entry which is preliminary data.</text>
</comment>
<evidence type="ECO:0000256" key="4">
    <source>
        <dbReference type="SAM" id="Phobius"/>
    </source>
</evidence>
<proteinExistence type="inferred from homology"/>
<accession>A0AA38RS88</accession>
<dbReference type="EMBL" id="JANBVN010000079">
    <property type="protein sequence ID" value="KAJ9149595.1"/>
    <property type="molecule type" value="Genomic_DNA"/>
</dbReference>
<dbReference type="Pfam" id="PF07690">
    <property type="entry name" value="MFS_1"/>
    <property type="match status" value="1"/>
</dbReference>
<feature type="transmembrane region" description="Helical" evidence="4">
    <location>
        <begin position="54"/>
        <end position="74"/>
    </location>
</feature>
<organism evidence="5 6">
    <name type="scientific">Coniochaeta hoffmannii</name>
    <dbReference type="NCBI Taxonomy" id="91930"/>
    <lineage>
        <taxon>Eukaryota</taxon>
        <taxon>Fungi</taxon>
        <taxon>Dikarya</taxon>
        <taxon>Ascomycota</taxon>
        <taxon>Pezizomycotina</taxon>
        <taxon>Sordariomycetes</taxon>
        <taxon>Sordariomycetidae</taxon>
        <taxon>Coniochaetales</taxon>
        <taxon>Coniochaetaceae</taxon>
        <taxon>Coniochaeta</taxon>
    </lineage>
</organism>
<keyword evidence="4" id="KW-0472">Membrane</keyword>
<sequence length="462" mass="48689">MGRTSIELAPVGVQDSETGSPSSESISQQEDALAQNQGSRQDFSLPPADGGKDAWFFLAACFMLEGLVWGFPFAFGVFQDYYTTHAPFDTSSGIAVIGTCAMGIMYLDVPLTMGLLRRYPRLGRWSPIAGLLIMCLGLALSSFSTSAAHLVATQGVLYAVGGSVAYSPCIVYMDEWFVQKKGLAYGIMWSGTGLAGVVLPLLLQRLLDGYGFQTTLRAWAVAVFVLTAPLAYFIKPRLPLSAATHARPFDLRFVFTRTFAVHQAANVVEAFGFFLPGIYLPSYARSALGASGARSALTVLLVNVASVFGCVAMGTLIDRLDVTTCILISTLGATAGTFLLWGLASSLPVLYVFCVVYGLFAGSFTSAWTGIMKEVAKGGGDGEGNVAGRSVDPSMVFAFLAAGRGVGNVASGPLSEVMVRGLPWQGKAAAGYGSGFGTLIVFTGVTALVGGGSFLWKRIGWL</sequence>
<feature type="transmembrane region" description="Helical" evidence="4">
    <location>
        <begin position="324"/>
        <end position="344"/>
    </location>
</feature>
<evidence type="ECO:0000256" key="1">
    <source>
        <dbReference type="ARBA" id="ARBA00004141"/>
    </source>
</evidence>
<feature type="region of interest" description="Disordered" evidence="3">
    <location>
        <begin position="1"/>
        <end position="43"/>
    </location>
</feature>
<feature type="transmembrane region" description="Helical" evidence="4">
    <location>
        <begin position="94"/>
        <end position="116"/>
    </location>
</feature>
<evidence type="ECO:0000313" key="5">
    <source>
        <dbReference type="EMBL" id="KAJ9149595.1"/>
    </source>
</evidence>